<proteinExistence type="inferred from homology"/>
<protein>
    <submittedName>
        <fullName evidence="4">Beta-hydroxyacyl-ACP dehydratase</fullName>
    </submittedName>
</protein>
<dbReference type="Gene3D" id="3.10.129.10">
    <property type="entry name" value="Hotdog Thioesterase"/>
    <property type="match status" value="1"/>
</dbReference>
<evidence type="ECO:0000313" key="4">
    <source>
        <dbReference type="EMBL" id="RVU70354.1"/>
    </source>
</evidence>
<evidence type="ECO:0000313" key="5">
    <source>
        <dbReference type="Proteomes" id="UP000288291"/>
    </source>
</evidence>
<feature type="domain" description="ApeI dehydratase-like" evidence="3">
    <location>
        <begin position="25"/>
        <end position="105"/>
    </location>
</feature>
<dbReference type="SUPFAM" id="SSF54637">
    <property type="entry name" value="Thioesterase/thiol ester dehydrase-isomerase"/>
    <property type="match status" value="1"/>
</dbReference>
<organism evidence="4 5">
    <name type="scientific">Lactobacillus xujianguonis</name>
    <dbReference type="NCBI Taxonomy" id="2495899"/>
    <lineage>
        <taxon>Bacteria</taxon>
        <taxon>Bacillati</taxon>
        <taxon>Bacillota</taxon>
        <taxon>Bacilli</taxon>
        <taxon>Lactobacillales</taxon>
        <taxon>Lactobacillaceae</taxon>
        <taxon>Lactobacillus</taxon>
    </lineage>
</organism>
<dbReference type="CDD" id="cd01288">
    <property type="entry name" value="FabZ"/>
    <property type="match status" value="1"/>
</dbReference>
<gene>
    <name evidence="4" type="ORF">EJK17_08080</name>
</gene>
<sequence>MNAAAISQLTGKSAPLSFLDEVEASDEQSLTAKASVSMNENFFQGHFPGNPVMPGVLIIESLVQAVEVLTHKHLKLQQVKKARFHKMVKPGDQLTIKVNRSQKDDGFEAQALLGEELACSAKLYFF</sequence>
<dbReference type="InterPro" id="IPR029069">
    <property type="entry name" value="HotDog_dom_sf"/>
</dbReference>
<name>A0A437STZ6_9LACO</name>
<reference evidence="4 5" key="1">
    <citation type="submission" date="2018-12" db="EMBL/GenBank/DDBJ databases">
        <authorList>
            <person name="Meng J."/>
        </authorList>
    </citation>
    <scope>NUCLEOTIDE SEQUENCE [LARGE SCALE GENOMIC DNA]</scope>
    <source>
        <strain evidence="4 5">HT111-2</strain>
    </source>
</reference>
<dbReference type="InterPro" id="IPR054545">
    <property type="entry name" value="ApeI-like"/>
</dbReference>
<accession>A0A437STZ6</accession>
<dbReference type="RefSeq" id="WP_103662104.1">
    <property type="nucleotide sequence ID" value="NZ_ML136890.1"/>
</dbReference>
<comment type="caution">
    <text evidence="4">The sequence shown here is derived from an EMBL/GenBank/DDBJ whole genome shotgun (WGS) entry which is preliminary data.</text>
</comment>
<dbReference type="AlphaFoldDB" id="A0A437STZ6"/>
<dbReference type="InterPro" id="IPR013114">
    <property type="entry name" value="FabA_FabZ"/>
</dbReference>
<keyword evidence="2" id="KW-0456">Lyase</keyword>
<keyword evidence="5" id="KW-1185">Reference proteome</keyword>
<evidence type="ECO:0000256" key="2">
    <source>
        <dbReference type="ARBA" id="ARBA00023239"/>
    </source>
</evidence>
<dbReference type="GO" id="GO:0016829">
    <property type="term" value="F:lyase activity"/>
    <property type="evidence" value="ECO:0007669"/>
    <property type="project" value="UniProtKB-KW"/>
</dbReference>
<dbReference type="PANTHER" id="PTHR30272">
    <property type="entry name" value="3-HYDROXYACYL-[ACYL-CARRIER-PROTEIN] DEHYDRATASE"/>
    <property type="match status" value="1"/>
</dbReference>
<evidence type="ECO:0000256" key="1">
    <source>
        <dbReference type="ARBA" id="ARBA00009174"/>
    </source>
</evidence>
<dbReference type="PANTHER" id="PTHR30272:SF1">
    <property type="entry name" value="3-HYDROXYACYL-[ACYL-CARRIER-PROTEIN] DEHYDRATASE"/>
    <property type="match status" value="1"/>
</dbReference>
<evidence type="ECO:0000259" key="3">
    <source>
        <dbReference type="Pfam" id="PF22818"/>
    </source>
</evidence>
<comment type="similarity">
    <text evidence="1">Belongs to the thioester dehydratase family. FabZ subfamily.</text>
</comment>
<dbReference type="EMBL" id="RXIA01000022">
    <property type="protein sequence ID" value="RVU70354.1"/>
    <property type="molecule type" value="Genomic_DNA"/>
</dbReference>
<dbReference type="Proteomes" id="UP000288291">
    <property type="component" value="Unassembled WGS sequence"/>
</dbReference>
<dbReference type="Pfam" id="PF22818">
    <property type="entry name" value="ApeI-like"/>
    <property type="match status" value="1"/>
</dbReference>